<dbReference type="Proteomes" id="UP000316628">
    <property type="component" value="Unassembled WGS sequence"/>
</dbReference>
<dbReference type="InterPro" id="IPR010998">
    <property type="entry name" value="Integrase_recombinase_N"/>
</dbReference>
<name>A0A543JI02_9PSEU</name>
<evidence type="ECO:0000256" key="3">
    <source>
        <dbReference type="ARBA" id="ARBA00023172"/>
    </source>
</evidence>
<reference evidence="6 7" key="1">
    <citation type="submission" date="2019-06" db="EMBL/GenBank/DDBJ databases">
        <title>Sequencing the genomes of 1000 actinobacteria strains.</title>
        <authorList>
            <person name="Klenk H.-P."/>
        </authorList>
    </citation>
    <scope>NUCLEOTIDE SEQUENCE [LARGE SCALE GENOMIC DNA]</scope>
    <source>
        <strain evidence="6 7">DSM 45456</strain>
    </source>
</reference>
<dbReference type="OrthoDB" id="3773913at2"/>
<feature type="compositionally biased region" description="Basic and acidic residues" evidence="4">
    <location>
        <begin position="324"/>
        <end position="342"/>
    </location>
</feature>
<dbReference type="PROSITE" id="PS51898">
    <property type="entry name" value="TYR_RECOMBINASE"/>
    <property type="match status" value="1"/>
</dbReference>
<keyword evidence="2" id="KW-0238">DNA-binding</keyword>
<evidence type="ECO:0000256" key="4">
    <source>
        <dbReference type="SAM" id="MobiDB-lite"/>
    </source>
</evidence>
<dbReference type="GO" id="GO:0003677">
    <property type="term" value="F:DNA binding"/>
    <property type="evidence" value="ECO:0007669"/>
    <property type="project" value="UniProtKB-KW"/>
</dbReference>
<dbReference type="PANTHER" id="PTHR30349:SF64">
    <property type="entry name" value="PROPHAGE INTEGRASE INTD-RELATED"/>
    <property type="match status" value="1"/>
</dbReference>
<feature type="domain" description="Tyr recombinase" evidence="5">
    <location>
        <begin position="232"/>
        <end position="461"/>
    </location>
</feature>
<organism evidence="6 7">
    <name type="scientific">Saccharothrix saharensis</name>
    <dbReference type="NCBI Taxonomy" id="571190"/>
    <lineage>
        <taxon>Bacteria</taxon>
        <taxon>Bacillati</taxon>
        <taxon>Actinomycetota</taxon>
        <taxon>Actinomycetes</taxon>
        <taxon>Pseudonocardiales</taxon>
        <taxon>Pseudonocardiaceae</taxon>
        <taxon>Saccharothrix</taxon>
    </lineage>
</organism>
<dbReference type="AlphaFoldDB" id="A0A543JI02"/>
<keyword evidence="3" id="KW-0233">DNA recombination</keyword>
<feature type="region of interest" description="Disordered" evidence="4">
    <location>
        <begin position="322"/>
        <end position="343"/>
    </location>
</feature>
<dbReference type="GO" id="GO:0006310">
    <property type="term" value="P:DNA recombination"/>
    <property type="evidence" value="ECO:0007669"/>
    <property type="project" value="UniProtKB-KW"/>
</dbReference>
<sequence length="467" mass="51923">MTDTSYDVRIYVIDVYKGKQKTTHWVQWSVARKRFKEPFRTSALANSFRSELLSAANKGEAFDRDSGFPVSMVRKTNTTSSWFAFACSFVDMKWRDSSPGQRRTIADALTPITSALLTGTRGRPDGDVLRKAMRVAFNTSRRDARQPADVAAALVWLSQNTRPVADLAKPDVLRALLADVERKLDGTRAAPDTIRLRRITLGNALNYAVEKELLSANPLKEVTTKKRKNVAHQVDRRSVANPVQARTLLQAVPGIGRTGRKLVAFFGLMYFAALRPEEASVLRRSDLVMPPREWDQEAGRWRVTQWGDIHLAKAAPEIGAEWTDSGRRSEERGLKHREDGEGRTVPLSPDLAVLLYEHFDTFGTEPNGLLFVAERGGRIGSSTYGRVWALAREAAFTPDVVASPLAKRPYDLRHACVSTWLNAGVEAPRVAEWAGHSLNVLMRVYAKCLDGGEERARQLVQAGLGAA</sequence>
<dbReference type="GO" id="GO:0015074">
    <property type="term" value="P:DNA integration"/>
    <property type="evidence" value="ECO:0007669"/>
    <property type="project" value="InterPro"/>
</dbReference>
<protein>
    <submittedName>
        <fullName evidence="6">Phage integrase family protein</fullName>
    </submittedName>
</protein>
<evidence type="ECO:0000313" key="6">
    <source>
        <dbReference type="EMBL" id="TQM82436.1"/>
    </source>
</evidence>
<comment type="similarity">
    <text evidence="1">Belongs to the 'phage' integrase family.</text>
</comment>
<evidence type="ECO:0000313" key="7">
    <source>
        <dbReference type="Proteomes" id="UP000316628"/>
    </source>
</evidence>
<dbReference type="InterPro" id="IPR050090">
    <property type="entry name" value="Tyrosine_recombinase_XerCD"/>
</dbReference>
<dbReference type="EMBL" id="VFPP01000001">
    <property type="protein sequence ID" value="TQM82436.1"/>
    <property type="molecule type" value="Genomic_DNA"/>
</dbReference>
<dbReference type="Gene3D" id="1.10.443.10">
    <property type="entry name" value="Intergrase catalytic core"/>
    <property type="match status" value="1"/>
</dbReference>
<dbReference type="InterPro" id="IPR002104">
    <property type="entry name" value="Integrase_catalytic"/>
</dbReference>
<evidence type="ECO:0000256" key="1">
    <source>
        <dbReference type="ARBA" id="ARBA00008857"/>
    </source>
</evidence>
<dbReference type="SUPFAM" id="SSF56349">
    <property type="entry name" value="DNA breaking-rejoining enzymes"/>
    <property type="match status" value="1"/>
</dbReference>
<accession>A0A543JI02</accession>
<dbReference type="InterPro" id="IPR011010">
    <property type="entry name" value="DNA_brk_join_enz"/>
</dbReference>
<keyword evidence="7" id="KW-1185">Reference proteome</keyword>
<evidence type="ECO:0000256" key="2">
    <source>
        <dbReference type="ARBA" id="ARBA00023125"/>
    </source>
</evidence>
<proteinExistence type="inferred from homology"/>
<comment type="caution">
    <text evidence="6">The sequence shown here is derived from an EMBL/GenBank/DDBJ whole genome shotgun (WGS) entry which is preliminary data.</text>
</comment>
<dbReference type="PANTHER" id="PTHR30349">
    <property type="entry name" value="PHAGE INTEGRASE-RELATED"/>
    <property type="match status" value="1"/>
</dbReference>
<evidence type="ECO:0000259" key="5">
    <source>
        <dbReference type="PROSITE" id="PS51898"/>
    </source>
</evidence>
<dbReference type="InterPro" id="IPR013762">
    <property type="entry name" value="Integrase-like_cat_sf"/>
</dbReference>
<dbReference type="RefSeq" id="WP_141980257.1">
    <property type="nucleotide sequence ID" value="NZ_VFPP01000001.1"/>
</dbReference>
<dbReference type="Gene3D" id="1.10.150.130">
    <property type="match status" value="1"/>
</dbReference>
<gene>
    <name evidence="6" type="ORF">FHX81_4841</name>
</gene>